<dbReference type="EMBL" id="SSTD01013339">
    <property type="protein sequence ID" value="TYK07184.1"/>
    <property type="molecule type" value="Genomic_DNA"/>
</dbReference>
<name>A0A5A7VGZ8_CUCMM</name>
<dbReference type="AlphaFoldDB" id="A0A5A7VGZ8"/>
<evidence type="ECO:0000256" key="1">
    <source>
        <dbReference type="SAM" id="MobiDB-lite"/>
    </source>
</evidence>
<sequence length="98" mass="11232">MHSKNWKIPMSIVLEGDKPISPHAVRFSCTIGVLMRNTFQSMPSSGLMHLQSTSMSSRVTYSMWKEFKADNHRHSKQFNNPEEARGNLPPRLMNSVKD</sequence>
<gene>
    <name evidence="3" type="ORF">E5676_scaffold606G00680</name>
    <name evidence="2" type="ORF">E6C27_scaffold90G00650</name>
</gene>
<reference evidence="4 5" key="1">
    <citation type="submission" date="2019-08" db="EMBL/GenBank/DDBJ databases">
        <title>Draft genome sequences of two oriental melons (Cucumis melo L. var makuwa).</title>
        <authorList>
            <person name="Kwon S.-Y."/>
        </authorList>
    </citation>
    <scope>NUCLEOTIDE SEQUENCE [LARGE SCALE GENOMIC DNA]</scope>
    <source>
        <strain evidence="5">cv. Chang Bougi</strain>
        <strain evidence="4">cv. SW 3</strain>
        <tissue evidence="2">Leaf</tissue>
    </source>
</reference>
<proteinExistence type="predicted"/>
<accession>A0A5A7VGZ8</accession>
<comment type="caution">
    <text evidence="2">The sequence shown here is derived from an EMBL/GenBank/DDBJ whole genome shotgun (WGS) entry which is preliminary data.</text>
</comment>
<organism evidence="2 4">
    <name type="scientific">Cucumis melo var. makuwa</name>
    <name type="common">Oriental melon</name>
    <dbReference type="NCBI Taxonomy" id="1194695"/>
    <lineage>
        <taxon>Eukaryota</taxon>
        <taxon>Viridiplantae</taxon>
        <taxon>Streptophyta</taxon>
        <taxon>Embryophyta</taxon>
        <taxon>Tracheophyta</taxon>
        <taxon>Spermatophyta</taxon>
        <taxon>Magnoliopsida</taxon>
        <taxon>eudicotyledons</taxon>
        <taxon>Gunneridae</taxon>
        <taxon>Pentapetalae</taxon>
        <taxon>rosids</taxon>
        <taxon>fabids</taxon>
        <taxon>Cucurbitales</taxon>
        <taxon>Cucurbitaceae</taxon>
        <taxon>Benincaseae</taxon>
        <taxon>Cucumis</taxon>
    </lineage>
</organism>
<evidence type="ECO:0000313" key="5">
    <source>
        <dbReference type="Proteomes" id="UP000321947"/>
    </source>
</evidence>
<protein>
    <submittedName>
        <fullName evidence="2">CACTA en-spm transposon protein</fullName>
    </submittedName>
</protein>
<dbReference type="Proteomes" id="UP000321393">
    <property type="component" value="Unassembled WGS sequence"/>
</dbReference>
<dbReference type="EMBL" id="SSTE01001308">
    <property type="protein sequence ID" value="KAA0065616.1"/>
    <property type="molecule type" value="Genomic_DNA"/>
</dbReference>
<evidence type="ECO:0000313" key="3">
    <source>
        <dbReference type="EMBL" id="TYK07184.1"/>
    </source>
</evidence>
<evidence type="ECO:0000313" key="2">
    <source>
        <dbReference type="EMBL" id="KAA0065616.1"/>
    </source>
</evidence>
<dbReference type="Proteomes" id="UP000321947">
    <property type="component" value="Unassembled WGS sequence"/>
</dbReference>
<feature type="region of interest" description="Disordered" evidence="1">
    <location>
        <begin position="72"/>
        <end position="98"/>
    </location>
</feature>
<evidence type="ECO:0000313" key="4">
    <source>
        <dbReference type="Proteomes" id="UP000321393"/>
    </source>
</evidence>